<dbReference type="AlphaFoldDB" id="A0A314YF55"/>
<keyword evidence="3" id="KW-1185">Reference proteome</keyword>
<dbReference type="Proteomes" id="UP000250321">
    <property type="component" value="Unassembled WGS sequence"/>
</dbReference>
<protein>
    <submittedName>
        <fullName evidence="2">Uncharacterized protein</fullName>
    </submittedName>
</protein>
<evidence type="ECO:0000313" key="3">
    <source>
        <dbReference type="Proteomes" id="UP000250321"/>
    </source>
</evidence>
<accession>A0A314YF55</accession>
<keyword evidence="1" id="KW-0472">Membrane</keyword>
<organism evidence="2 3">
    <name type="scientific">Prunus yedoensis var. nudiflora</name>
    <dbReference type="NCBI Taxonomy" id="2094558"/>
    <lineage>
        <taxon>Eukaryota</taxon>
        <taxon>Viridiplantae</taxon>
        <taxon>Streptophyta</taxon>
        <taxon>Embryophyta</taxon>
        <taxon>Tracheophyta</taxon>
        <taxon>Spermatophyta</taxon>
        <taxon>Magnoliopsida</taxon>
        <taxon>eudicotyledons</taxon>
        <taxon>Gunneridae</taxon>
        <taxon>Pentapetalae</taxon>
        <taxon>rosids</taxon>
        <taxon>fabids</taxon>
        <taxon>Rosales</taxon>
        <taxon>Rosaceae</taxon>
        <taxon>Amygdaloideae</taxon>
        <taxon>Amygdaleae</taxon>
        <taxon>Prunus</taxon>
    </lineage>
</organism>
<sequence length="89" mass="10615">MLEFLVGEVVFYNQLDSALRFGAFNHRTLFHEVVCGLQLHLYFGMLLALQLRFVEFQHVQYGEHMAVMGVFFFMQVFYFLDWVRQAPTE</sequence>
<proteinExistence type="predicted"/>
<evidence type="ECO:0000256" key="1">
    <source>
        <dbReference type="SAM" id="Phobius"/>
    </source>
</evidence>
<feature type="transmembrane region" description="Helical" evidence="1">
    <location>
        <begin position="61"/>
        <end position="80"/>
    </location>
</feature>
<reference evidence="2 3" key="1">
    <citation type="submission" date="2018-02" db="EMBL/GenBank/DDBJ databases">
        <title>Draft genome of wild Prunus yedoensis var. nudiflora.</title>
        <authorList>
            <person name="Baek S."/>
            <person name="Kim J.-H."/>
            <person name="Choi K."/>
            <person name="Kim G.-B."/>
            <person name="Cho A."/>
            <person name="Jang H."/>
            <person name="Shin C.-H."/>
            <person name="Yu H.-J."/>
            <person name="Mun J.-H."/>
        </authorList>
    </citation>
    <scope>NUCLEOTIDE SEQUENCE [LARGE SCALE GENOMIC DNA]</scope>
    <source>
        <strain evidence="3">cv. Jeju island</strain>
        <tissue evidence="2">Leaf</tissue>
    </source>
</reference>
<gene>
    <name evidence="2" type="ORF">Pyn_33923</name>
</gene>
<evidence type="ECO:0000313" key="2">
    <source>
        <dbReference type="EMBL" id="PQQ03068.1"/>
    </source>
</evidence>
<keyword evidence="1" id="KW-1133">Transmembrane helix</keyword>
<feature type="transmembrane region" description="Helical" evidence="1">
    <location>
        <begin position="29"/>
        <end position="49"/>
    </location>
</feature>
<dbReference type="EMBL" id="PJQY01001381">
    <property type="protein sequence ID" value="PQQ03068.1"/>
    <property type="molecule type" value="Genomic_DNA"/>
</dbReference>
<dbReference type="UniPathway" id="UPA00378"/>
<comment type="caution">
    <text evidence="2">The sequence shown here is derived from an EMBL/GenBank/DDBJ whole genome shotgun (WGS) entry which is preliminary data.</text>
</comment>
<keyword evidence="1" id="KW-0812">Transmembrane</keyword>
<dbReference type="STRING" id="2094558.A0A314YF55"/>
<dbReference type="OrthoDB" id="10469299at2759"/>
<name>A0A314YF55_PRUYE</name>